<evidence type="ECO:0000313" key="4">
    <source>
        <dbReference type="EMBL" id="GJD77968.1"/>
    </source>
</evidence>
<evidence type="ECO:0000256" key="1">
    <source>
        <dbReference type="SAM" id="MobiDB-lite"/>
    </source>
</evidence>
<feature type="region of interest" description="Disordered" evidence="1">
    <location>
        <begin position="136"/>
        <end position="158"/>
    </location>
</feature>
<sequence length="224" mass="23495">MRPARTSDTAFLRETCPSRPRSPDPAIAAVGTALRTARARRGIAQREVAAHAAVSLRTVQAWESGRERIPSDHLETLTGFLQLAPDALDGATHVARTAEERALLAAHRIAVAEGKAMTFPPATDAALQEAQQAYDRAGIDPDPRPDSEGGPPPQPPAQVFPPAIRLGALFLAIAGLIWAGVTSPWVMAALVPAALVLGVGVAQAIHDLAQVRGASRDRSAIVAE</sequence>
<dbReference type="GO" id="GO:0003677">
    <property type="term" value="F:DNA binding"/>
    <property type="evidence" value="ECO:0007669"/>
    <property type="project" value="InterPro"/>
</dbReference>
<dbReference type="AlphaFoldDB" id="A0AA37HMN7"/>
<dbReference type="SMART" id="SM00530">
    <property type="entry name" value="HTH_XRE"/>
    <property type="match status" value="1"/>
</dbReference>
<reference evidence="4" key="1">
    <citation type="journal article" date="2016" name="Front. Microbiol.">
        <title>Genome Sequence of the Piezophilic, Mesophilic Sulfate-Reducing Bacterium Desulfovibrio indicus J2T.</title>
        <authorList>
            <person name="Cao J."/>
            <person name="Maignien L."/>
            <person name="Shao Z."/>
            <person name="Alain K."/>
            <person name="Jebbar M."/>
        </authorList>
    </citation>
    <scope>NUCLEOTIDE SEQUENCE</scope>
    <source>
        <strain evidence="4">NBRC 103626</strain>
    </source>
</reference>
<feature type="transmembrane region" description="Helical" evidence="2">
    <location>
        <begin position="163"/>
        <end position="181"/>
    </location>
</feature>
<dbReference type="RefSeq" id="WP_238301699.1">
    <property type="nucleotide sequence ID" value="NZ_BPQM01000026.1"/>
</dbReference>
<evidence type="ECO:0000313" key="5">
    <source>
        <dbReference type="Proteomes" id="UP001055108"/>
    </source>
</evidence>
<dbReference type="InterPro" id="IPR010982">
    <property type="entry name" value="Lambda_DNA-bd_dom_sf"/>
</dbReference>
<accession>A0AA37HMN7</accession>
<keyword evidence="5" id="KW-1185">Reference proteome</keyword>
<dbReference type="Proteomes" id="UP001055108">
    <property type="component" value="Unassembled WGS sequence"/>
</dbReference>
<dbReference type="EMBL" id="BPQM01000026">
    <property type="protein sequence ID" value="GJD77968.1"/>
    <property type="molecule type" value="Genomic_DNA"/>
</dbReference>
<keyword evidence="2" id="KW-0472">Membrane</keyword>
<dbReference type="Gene3D" id="1.10.260.40">
    <property type="entry name" value="lambda repressor-like DNA-binding domains"/>
    <property type="match status" value="1"/>
</dbReference>
<keyword evidence="2" id="KW-1133">Transmembrane helix</keyword>
<protein>
    <recommendedName>
        <fullName evidence="3">HTH cro/C1-type domain-containing protein</fullName>
    </recommendedName>
</protein>
<name>A0AA37HMN7_9HYPH</name>
<dbReference type="InterPro" id="IPR001387">
    <property type="entry name" value="Cro/C1-type_HTH"/>
</dbReference>
<proteinExistence type="predicted"/>
<reference evidence="4" key="2">
    <citation type="submission" date="2021-08" db="EMBL/GenBank/DDBJ databases">
        <authorList>
            <person name="Tani A."/>
            <person name="Ola A."/>
            <person name="Ogura Y."/>
            <person name="Katsura K."/>
            <person name="Hayashi T."/>
        </authorList>
    </citation>
    <scope>NUCLEOTIDE SEQUENCE</scope>
    <source>
        <strain evidence="4">NBRC 103626</strain>
    </source>
</reference>
<feature type="domain" description="HTH cro/C1-type" evidence="3">
    <location>
        <begin position="34"/>
        <end position="88"/>
    </location>
</feature>
<feature type="compositionally biased region" description="Basic and acidic residues" evidence="1">
    <location>
        <begin position="137"/>
        <end position="147"/>
    </location>
</feature>
<gene>
    <name evidence="4" type="ORF">NBEOAGPD_1180</name>
</gene>
<comment type="caution">
    <text evidence="4">The sequence shown here is derived from an EMBL/GenBank/DDBJ whole genome shotgun (WGS) entry which is preliminary data.</text>
</comment>
<keyword evidence="2" id="KW-0812">Transmembrane</keyword>
<dbReference type="SUPFAM" id="SSF47413">
    <property type="entry name" value="lambda repressor-like DNA-binding domains"/>
    <property type="match status" value="1"/>
</dbReference>
<evidence type="ECO:0000259" key="3">
    <source>
        <dbReference type="PROSITE" id="PS50943"/>
    </source>
</evidence>
<organism evidence="4 5">
    <name type="scientific">Methylobacterium gregans</name>
    <dbReference type="NCBI Taxonomy" id="374424"/>
    <lineage>
        <taxon>Bacteria</taxon>
        <taxon>Pseudomonadati</taxon>
        <taxon>Pseudomonadota</taxon>
        <taxon>Alphaproteobacteria</taxon>
        <taxon>Hyphomicrobiales</taxon>
        <taxon>Methylobacteriaceae</taxon>
        <taxon>Methylobacterium</taxon>
    </lineage>
</organism>
<dbReference type="PROSITE" id="PS50943">
    <property type="entry name" value="HTH_CROC1"/>
    <property type="match status" value="1"/>
</dbReference>
<dbReference type="CDD" id="cd00093">
    <property type="entry name" value="HTH_XRE"/>
    <property type="match status" value="1"/>
</dbReference>
<dbReference type="Pfam" id="PF01381">
    <property type="entry name" value="HTH_3"/>
    <property type="match status" value="1"/>
</dbReference>
<evidence type="ECO:0000256" key="2">
    <source>
        <dbReference type="SAM" id="Phobius"/>
    </source>
</evidence>
<feature type="region of interest" description="Disordered" evidence="1">
    <location>
        <begin position="1"/>
        <end position="23"/>
    </location>
</feature>